<evidence type="ECO:0000313" key="2">
    <source>
        <dbReference type="Proteomes" id="UP000323000"/>
    </source>
</evidence>
<accession>A0A5C7HAR4</accession>
<reference evidence="2" key="1">
    <citation type="journal article" date="2019" name="Gigascience">
        <title>De novo genome assembly of the endangered Acer yangbiense, a plant species with extremely small populations endemic to Yunnan Province, China.</title>
        <authorList>
            <person name="Yang J."/>
            <person name="Wariss H.M."/>
            <person name="Tao L."/>
            <person name="Zhang R."/>
            <person name="Yun Q."/>
            <person name="Hollingsworth P."/>
            <person name="Dao Z."/>
            <person name="Luo G."/>
            <person name="Guo H."/>
            <person name="Ma Y."/>
            <person name="Sun W."/>
        </authorList>
    </citation>
    <scope>NUCLEOTIDE SEQUENCE [LARGE SCALE GENOMIC DNA]</scope>
    <source>
        <strain evidence="2">cv. Malutang</strain>
    </source>
</reference>
<dbReference type="EMBL" id="VAHF01000009">
    <property type="protein sequence ID" value="TXG54021.1"/>
    <property type="molecule type" value="Genomic_DNA"/>
</dbReference>
<name>A0A5C7HAR4_9ROSI</name>
<proteinExistence type="predicted"/>
<dbReference type="AlphaFoldDB" id="A0A5C7HAR4"/>
<protein>
    <submittedName>
        <fullName evidence="1">Uncharacterized protein</fullName>
    </submittedName>
</protein>
<keyword evidence="2" id="KW-1185">Reference proteome</keyword>
<comment type="caution">
    <text evidence="1">The sequence shown here is derived from an EMBL/GenBank/DDBJ whole genome shotgun (WGS) entry which is preliminary data.</text>
</comment>
<sequence length="125" mass="14543">MEDSIRRELEVEVCTKLDAEKAFKKEEERLLKALNEKEQTVLVMSMEEDLISTVNSYFSEITEIQIETSAILETLNNVEHQRKLEIEEKNKSCQEETEQVVEARVTVELHVSAKKNANNTFLLRD</sequence>
<evidence type="ECO:0000313" key="1">
    <source>
        <dbReference type="EMBL" id="TXG54021.1"/>
    </source>
</evidence>
<dbReference type="Proteomes" id="UP000323000">
    <property type="component" value="Chromosome 9"/>
</dbReference>
<organism evidence="1 2">
    <name type="scientific">Acer yangbiense</name>
    <dbReference type="NCBI Taxonomy" id="1000413"/>
    <lineage>
        <taxon>Eukaryota</taxon>
        <taxon>Viridiplantae</taxon>
        <taxon>Streptophyta</taxon>
        <taxon>Embryophyta</taxon>
        <taxon>Tracheophyta</taxon>
        <taxon>Spermatophyta</taxon>
        <taxon>Magnoliopsida</taxon>
        <taxon>eudicotyledons</taxon>
        <taxon>Gunneridae</taxon>
        <taxon>Pentapetalae</taxon>
        <taxon>rosids</taxon>
        <taxon>malvids</taxon>
        <taxon>Sapindales</taxon>
        <taxon>Sapindaceae</taxon>
        <taxon>Hippocastanoideae</taxon>
        <taxon>Acereae</taxon>
        <taxon>Acer</taxon>
    </lineage>
</organism>
<gene>
    <name evidence="1" type="ORF">EZV62_019277</name>
</gene>